<feature type="compositionally biased region" description="Low complexity" evidence="1">
    <location>
        <begin position="30"/>
        <end position="75"/>
    </location>
</feature>
<comment type="caution">
    <text evidence="3">The sequence shown here is derived from an EMBL/GenBank/DDBJ whole genome shotgun (WGS) entry which is preliminary data.</text>
</comment>
<evidence type="ECO:0000313" key="4">
    <source>
        <dbReference type="Proteomes" id="UP000319771"/>
    </source>
</evidence>
<sequence length="147" mass="14819">MSRAARRAVAAALAVAALLLVRPPARAQGPEQARPAALAPADTTAARAPADSAGAQLPRAATAASTSATPTTAAPGDSLLDRYLGGLADSTDRYFGAIAAPPDTAGLDSALVAGLSHPWRGTRTRTRPSYGPVYAFNRVDGTLWGAA</sequence>
<name>A0A538TX42_UNCEI</name>
<organism evidence="3 4">
    <name type="scientific">Eiseniibacteriota bacterium</name>
    <dbReference type="NCBI Taxonomy" id="2212470"/>
    <lineage>
        <taxon>Bacteria</taxon>
        <taxon>Candidatus Eiseniibacteriota</taxon>
    </lineage>
</organism>
<dbReference type="AlphaFoldDB" id="A0A538TX42"/>
<dbReference type="Proteomes" id="UP000319771">
    <property type="component" value="Unassembled WGS sequence"/>
</dbReference>
<dbReference type="EMBL" id="VBPB01000393">
    <property type="protein sequence ID" value="TMQ68204.1"/>
    <property type="molecule type" value="Genomic_DNA"/>
</dbReference>
<accession>A0A538TX42</accession>
<feature type="signal peptide" evidence="2">
    <location>
        <begin position="1"/>
        <end position="27"/>
    </location>
</feature>
<keyword evidence="2" id="KW-0732">Signal</keyword>
<protein>
    <submittedName>
        <fullName evidence="3">Uncharacterized protein</fullName>
    </submittedName>
</protein>
<feature type="non-terminal residue" evidence="3">
    <location>
        <position position="147"/>
    </location>
</feature>
<feature type="region of interest" description="Disordered" evidence="1">
    <location>
        <begin position="30"/>
        <end position="78"/>
    </location>
</feature>
<evidence type="ECO:0000313" key="3">
    <source>
        <dbReference type="EMBL" id="TMQ68204.1"/>
    </source>
</evidence>
<reference evidence="3 4" key="1">
    <citation type="journal article" date="2019" name="Nat. Microbiol.">
        <title>Mediterranean grassland soil C-N compound turnover is dependent on rainfall and depth, and is mediated by genomically divergent microorganisms.</title>
        <authorList>
            <person name="Diamond S."/>
            <person name="Andeer P.F."/>
            <person name="Li Z."/>
            <person name="Crits-Christoph A."/>
            <person name="Burstein D."/>
            <person name="Anantharaman K."/>
            <person name="Lane K.R."/>
            <person name="Thomas B.C."/>
            <person name="Pan C."/>
            <person name="Northen T.R."/>
            <person name="Banfield J.F."/>
        </authorList>
    </citation>
    <scope>NUCLEOTIDE SEQUENCE [LARGE SCALE GENOMIC DNA]</scope>
    <source>
        <strain evidence="3">WS_11</strain>
    </source>
</reference>
<gene>
    <name evidence="3" type="ORF">E6K81_16680</name>
</gene>
<evidence type="ECO:0000256" key="2">
    <source>
        <dbReference type="SAM" id="SignalP"/>
    </source>
</evidence>
<proteinExistence type="predicted"/>
<evidence type="ECO:0000256" key="1">
    <source>
        <dbReference type="SAM" id="MobiDB-lite"/>
    </source>
</evidence>
<feature type="chain" id="PRO_5022056526" evidence="2">
    <location>
        <begin position="28"/>
        <end position="147"/>
    </location>
</feature>